<dbReference type="GO" id="GO:0016491">
    <property type="term" value="F:oxidoreductase activity"/>
    <property type="evidence" value="ECO:0007669"/>
    <property type="project" value="UniProtKB-KW"/>
</dbReference>
<proteinExistence type="predicted"/>
<dbReference type="InterPro" id="IPR051609">
    <property type="entry name" value="NmrA/Isoflavone_reductase-like"/>
</dbReference>
<evidence type="ECO:0000313" key="4">
    <source>
        <dbReference type="EMBL" id="PIA93226.1"/>
    </source>
</evidence>
<keyword evidence="1" id="KW-0521">NADP</keyword>
<evidence type="ECO:0000256" key="1">
    <source>
        <dbReference type="ARBA" id="ARBA00022857"/>
    </source>
</evidence>
<reference evidence="4 5" key="1">
    <citation type="submission" date="2015-10" db="EMBL/GenBank/DDBJ databases">
        <title>The cercosporin biosynthetic gene cluster was horizontally transferred to several fungal lineages and shown to be expanded in Cercospora beticola based on microsynteny with recipient genomes.</title>
        <authorList>
            <person name="De Jonge R."/>
            <person name="Ebert M.K."/>
            <person name="Suttle J.C."/>
            <person name="Jurick Ii W.M."/>
            <person name="Secor G.A."/>
            <person name="Thomma B.P."/>
            <person name="Van De Peer Y."/>
            <person name="Bolton M.D."/>
        </authorList>
    </citation>
    <scope>NUCLEOTIDE SEQUENCE [LARGE SCALE GENOMIC DNA]</scope>
    <source>
        <strain evidence="4 5">09-40</strain>
    </source>
</reference>
<dbReference type="InterPro" id="IPR036291">
    <property type="entry name" value="NAD(P)-bd_dom_sf"/>
</dbReference>
<comment type="caution">
    <text evidence="4">The sequence shown here is derived from an EMBL/GenBank/DDBJ whole genome shotgun (WGS) entry which is preliminary data.</text>
</comment>
<keyword evidence="2" id="KW-0560">Oxidoreductase</keyword>
<evidence type="ECO:0000256" key="2">
    <source>
        <dbReference type="ARBA" id="ARBA00023002"/>
    </source>
</evidence>
<sequence>MLEVLTCRDQKVAVSCNVEHRDKLIVAAKSPASRDVKIVSRQHFHRLHSCIVFWAQMALVKPTIAVFGATGYLGQHIAAALLDPGTRSKFRNVVLLSRRATKLQRWQKYNAVIRQCDERDLIASLKDIDIVVDAVGPSGVEFSRRLIAAMAQAKVMIYFPPEFDVDHNLHDFRFAEWDWKKSNVALARAQLPGTKVCQIFASLLLEQAFGPWLGFCSKRQTYACVGSKDVAISFTSVRDLARTIVQLCLTELSRIPDQVHIGGTTATFSDVATIMSRENGNRIRVVELPLAAFKASVLTAAGSKRTDYLRCVMAEGKANHGRYGVWNVNELVNPGGSRWEWTTVDALAKQTGGRPWSDADWPDVR</sequence>
<feature type="domain" description="NmrA-like" evidence="3">
    <location>
        <begin position="61"/>
        <end position="295"/>
    </location>
</feature>
<dbReference type="Pfam" id="PF05368">
    <property type="entry name" value="NmrA"/>
    <property type="match status" value="1"/>
</dbReference>
<name>A0A2G5HKY4_CERBT</name>
<protein>
    <recommendedName>
        <fullName evidence="3">NmrA-like domain-containing protein</fullName>
    </recommendedName>
</protein>
<evidence type="ECO:0000259" key="3">
    <source>
        <dbReference type="Pfam" id="PF05368"/>
    </source>
</evidence>
<accession>A0A2G5HKY4</accession>
<dbReference type="AlphaFoldDB" id="A0A2G5HKY4"/>
<gene>
    <name evidence="4" type="ORF">CB0940_04317</name>
</gene>
<dbReference type="OrthoDB" id="9974981at2759"/>
<dbReference type="Gene3D" id="3.40.50.720">
    <property type="entry name" value="NAD(P)-binding Rossmann-like Domain"/>
    <property type="match status" value="1"/>
</dbReference>
<dbReference type="EMBL" id="LKMD01000105">
    <property type="protein sequence ID" value="PIA93226.1"/>
    <property type="molecule type" value="Genomic_DNA"/>
</dbReference>
<evidence type="ECO:0000313" key="5">
    <source>
        <dbReference type="Proteomes" id="UP000230605"/>
    </source>
</evidence>
<dbReference type="PANTHER" id="PTHR47706:SF9">
    <property type="entry name" value="NMRA-LIKE DOMAIN-CONTAINING PROTEIN-RELATED"/>
    <property type="match status" value="1"/>
</dbReference>
<dbReference type="Proteomes" id="UP000230605">
    <property type="component" value="Chromosome 4"/>
</dbReference>
<organism evidence="4 5">
    <name type="scientific">Cercospora beticola</name>
    <name type="common">Sugarbeet leaf spot fungus</name>
    <dbReference type="NCBI Taxonomy" id="122368"/>
    <lineage>
        <taxon>Eukaryota</taxon>
        <taxon>Fungi</taxon>
        <taxon>Dikarya</taxon>
        <taxon>Ascomycota</taxon>
        <taxon>Pezizomycotina</taxon>
        <taxon>Dothideomycetes</taxon>
        <taxon>Dothideomycetidae</taxon>
        <taxon>Mycosphaerellales</taxon>
        <taxon>Mycosphaerellaceae</taxon>
        <taxon>Cercospora</taxon>
    </lineage>
</organism>
<dbReference type="InterPro" id="IPR008030">
    <property type="entry name" value="NmrA-like"/>
</dbReference>
<dbReference type="PANTHER" id="PTHR47706">
    <property type="entry name" value="NMRA-LIKE FAMILY PROTEIN"/>
    <property type="match status" value="1"/>
</dbReference>
<dbReference type="SUPFAM" id="SSF51735">
    <property type="entry name" value="NAD(P)-binding Rossmann-fold domains"/>
    <property type="match status" value="1"/>
</dbReference>